<dbReference type="OMA" id="CFCYELA"/>
<feature type="domain" description="Protein kinase" evidence="12">
    <location>
        <begin position="52"/>
        <end position="333"/>
    </location>
</feature>
<evidence type="ECO:0000256" key="2">
    <source>
        <dbReference type="ARBA" id="ARBA00012513"/>
    </source>
</evidence>
<dbReference type="FunFam" id="1.10.510.10:FF:000121">
    <property type="entry name" value="Serine/threonine-protein kinase nrc-2"/>
    <property type="match status" value="1"/>
</dbReference>
<evidence type="ECO:0000256" key="4">
    <source>
        <dbReference type="ARBA" id="ARBA00022553"/>
    </source>
</evidence>
<evidence type="ECO:0000256" key="6">
    <source>
        <dbReference type="ARBA" id="ARBA00022741"/>
    </source>
</evidence>
<sequence>MNLSADQSRSSDDEDDEVPIRPHTTEGVTNGPSVLLPTIPTMKKRKAVTTDFKKVKLIGRGNIGRVYLAQKKGTKEFYSLKVIDKKLVTQSKQQHIESEKGILERLKHPFIVHLEWDFETPFYYIFVMTYCAGGDFWRLLNKQPGNCFREVVAKFYLAEIICALEYLHMEGVVYRDLKPENILLHESGHIMLSDFDLSKHSDVEDHARIKSSLFGEDEVVVEPSNFRSNSFVGTDEYLAPEIIAKDGHSASVDWWTLGVLMYEFLYGCNPFAASSIQETYSKIQKGEFTFPKMHRYKVSKDAKDLIKELLDVDSEDRLGSKYGASEIKQHDFFSNIKFALIRNMTPPIIPRLNGRRDTSYFYQYKPYDDDVPDDWGYAAEQKLYTPKKNQMKLTSLDDITSSIDKMKEGN</sequence>
<gene>
    <name evidence="15" type="ORF">CL6EHI_013170</name>
</gene>
<evidence type="ECO:0000256" key="8">
    <source>
        <dbReference type="ARBA" id="ARBA00022840"/>
    </source>
</evidence>
<dbReference type="VEuPathDB" id="AmoebaDB:EHI5A_007910"/>
<keyword evidence="3" id="KW-0723">Serine/threonine-protein kinase</keyword>
<feature type="region of interest" description="Disordered" evidence="11">
    <location>
        <begin position="1"/>
        <end position="33"/>
    </location>
</feature>
<dbReference type="HOGENOM" id="CLU_000288_63_5_1"/>
<keyword evidence="8" id="KW-0067">ATP-binding</keyword>
<evidence type="ECO:0000256" key="10">
    <source>
        <dbReference type="ARBA" id="ARBA00048679"/>
    </source>
</evidence>
<dbReference type="PROSITE" id="PS00108">
    <property type="entry name" value="PROTEIN_KINASE_ST"/>
    <property type="match status" value="1"/>
</dbReference>
<evidence type="ECO:0000313" key="16">
    <source>
        <dbReference type="Proteomes" id="UP000078387"/>
    </source>
</evidence>
<dbReference type="SUPFAM" id="SSF56112">
    <property type="entry name" value="Protein kinase-like (PK-like)"/>
    <property type="match status" value="1"/>
</dbReference>
<dbReference type="InterPro" id="IPR000719">
    <property type="entry name" value="Prot_kinase_dom"/>
</dbReference>
<dbReference type="VEuPathDB" id="AmoebaDB:KM1_033510"/>
<dbReference type="AlphaFoldDB" id="A0A5K1V725"/>
<dbReference type="PROSITE" id="PS51285">
    <property type="entry name" value="AGC_KINASE_CTER"/>
    <property type="match status" value="1"/>
</dbReference>
<evidence type="ECO:0000313" key="14">
    <source>
        <dbReference type="EMBL" id="BAN38949.1"/>
    </source>
</evidence>
<dbReference type="GO" id="GO:0005524">
    <property type="term" value="F:ATP binding"/>
    <property type="evidence" value="ECO:0007669"/>
    <property type="project" value="UniProtKB-KW"/>
</dbReference>
<dbReference type="VEuPathDB" id="AmoebaDB:EHI7A_048400"/>
<keyword evidence="5" id="KW-0808">Transferase</keyword>
<reference evidence="14" key="1">
    <citation type="submission" date="2012-06" db="EMBL/GenBank/DDBJ databases">
        <title>Short 5' UTR of Entamoeba genes.</title>
        <authorList>
            <person name="Hiranuka K."/>
            <person name="Kumagai M."/>
            <person name="Wakaguri H."/>
            <person name="Suzuki Y."/>
            <person name="Sugano S."/>
            <person name="Watanabe J."/>
            <person name="Makioka A."/>
        </authorList>
    </citation>
    <scope>NUCLEOTIDE SEQUENCE</scope>
    <source>
        <strain evidence="14">HM-1:IMSS</strain>
    </source>
</reference>
<dbReference type="Pfam" id="PF00069">
    <property type="entry name" value="Pkinase"/>
    <property type="match status" value="1"/>
</dbReference>
<dbReference type="PANTHER" id="PTHR45637">
    <property type="entry name" value="FLIPPASE KINASE 1-RELATED"/>
    <property type="match status" value="1"/>
</dbReference>
<evidence type="ECO:0000256" key="7">
    <source>
        <dbReference type="ARBA" id="ARBA00022777"/>
    </source>
</evidence>
<evidence type="ECO:0000256" key="3">
    <source>
        <dbReference type="ARBA" id="ARBA00022527"/>
    </source>
</evidence>
<keyword evidence="7 15" id="KW-0418">Kinase</keyword>
<evidence type="ECO:0000256" key="11">
    <source>
        <dbReference type="SAM" id="MobiDB-lite"/>
    </source>
</evidence>
<reference evidence="15 16" key="2">
    <citation type="submission" date="2016-05" db="EMBL/GenBank/DDBJ databases">
        <title>First whole genome sequencing of Entamoeba histolytica HM1:IMSS-clone-6.</title>
        <authorList>
            <person name="Mukherjee Avik.K."/>
            <person name="Izumyama S."/>
            <person name="Nakada-Tsukui K."/>
            <person name="Nozaki T."/>
        </authorList>
    </citation>
    <scope>NUCLEOTIDE SEQUENCE [LARGE SCALE GENOMIC DNA]</scope>
    <source>
        <strain evidence="15 16">HM1:IMSS clone 6</strain>
    </source>
</reference>
<evidence type="ECO:0000313" key="15">
    <source>
        <dbReference type="EMBL" id="GAT93354.1"/>
    </source>
</evidence>
<dbReference type="GO" id="GO:0004674">
    <property type="term" value="F:protein serine/threonine kinase activity"/>
    <property type="evidence" value="ECO:0007669"/>
    <property type="project" value="UniProtKB-KW"/>
</dbReference>
<name>A0A5K1V725_ENTHI</name>
<dbReference type="EMBL" id="AK420334">
    <property type="protein sequence ID" value="BAN38949.1"/>
    <property type="molecule type" value="mRNA"/>
</dbReference>
<evidence type="ECO:0000256" key="5">
    <source>
        <dbReference type="ARBA" id="ARBA00022679"/>
    </source>
</evidence>
<dbReference type="InterPro" id="IPR008271">
    <property type="entry name" value="Ser/Thr_kinase_AS"/>
</dbReference>
<evidence type="ECO:0000259" key="12">
    <source>
        <dbReference type="PROSITE" id="PS50011"/>
    </source>
</evidence>
<accession>A0A5K1V725</accession>
<dbReference type="VEuPathDB" id="AmoebaDB:EHI8A_048170"/>
<dbReference type="Gene3D" id="1.10.510.10">
    <property type="entry name" value="Transferase(Phosphotransferase) domain 1"/>
    <property type="match status" value="1"/>
</dbReference>
<keyword evidence="4" id="KW-0597">Phosphoprotein</keyword>
<comment type="similarity">
    <text evidence="1">Belongs to the protein kinase superfamily. AGC Ser/Thr protein kinase family.</text>
</comment>
<dbReference type="Proteomes" id="UP000078387">
    <property type="component" value="Unassembled WGS sequence"/>
</dbReference>
<dbReference type="SMART" id="SM00220">
    <property type="entry name" value="S_TKc"/>
    <property type="match status" value="1"/>
</dbReference>
<dbReference type="EMBL" id="BDEQ01000001">
    <property type="protein sequence ID" value="GAT93354.1"/>
    <property type="molecule type" value="Genomic_DNA"/>
</dbReference>
<dbReference type="Gene3D" id="3.30.200.20">
    <property type="entry name" value="Phosphorylase Kinase, domain 1"/>
    <property type="match status" value="1"/>
</dbReference>
<dbReference type="EC" id="2.7.11.1" evidence="2"/>
<evidence type="ECO:0000256" key="1">
    <source>
        <dbReference type="ARBA" id="ARBA00009903"/>
    </source>
</evidence>
<comment type="catalytic activity">
    <reaction evidence="10">
        <text>L-seryl-[protein] + ATP = O-phospho-L-seryl-[protein] + ADP + H(+)</text>
        <dbReference type="Rhea" id="RHEA:17989"/>
        <dbReference type="Rhea" id="RHEA-COMP:9863"/>
        <dbReference type="Rhea" id="RHEA-COMP:11604"/>
        <dbReference type="ChEBI" id="CHEBI:15378"/>
        <dbReference type="ChEBI" id="CHEBI:29999"/>
        <dbReference type="ChEBI" id="CHEBI:30616"/>
        <dbReference type="ChEBI" id="CHEBI:83421"/>
        <dbReference type="ChEBI" id="CHEBI:456216"/>
        <dbReference type="EC" id="2.7.11.1"/>
    </reaction>
</comment>
<keyword evidence="6" id="KW-0547">Nucleotide-binding</keyword>
<evidence type="ECO:0000259" key="13">
    <source>
        <dbReference type="PROSITE" id="PS51285"/>
    </source>
</evidence>
<protein>
    <recommendedName>
        <fullName evidence="2">non-specific serine/threonine protein kinase</fullName>
        <ecNumber evidence="2">2.7.11.1</ecNumber>
    </recommendedName>
</protein>
<dbReference type="PROSITE" id="PS50011">
    <property type="entry name" value="PROTEIN_KINASE_DOM"/>
    <property type="match status" value="1"/>
</dbReference>
<proteinExistence type="evidence at transcript level"/>
<dbReference type="InterPro" id="IPR000961">
    <property type="entry name" value="AGC-kinase_C"/>
</dbReference>
<comment type="catalytic activity">
    <reaction evidence="9">
        <text>L-threonyl-[protein] + ATP = O-phospho-L-threonyl-[protein] + ADP + H(+)</text>
        <dbReference type="Rhea" id="RHEA:46608"/>
        <dbReference type="Rhea" id="RHEA-COMP:11060"/>
        <dbReference type="Rhea" id="RHEA-COMP:11605"/>
        <dbReference type="ChEBI" id="CHEBI:15378"/>
        <dbReference type="ChEBI" id="CHEBI:30013"/>
        <dbReference type="ChEBI" id="CHEBI:30616"/>
        <dbReference type="ChEBI" id="CHEBI:61977"/>
        <dbReference type="ChEBI" id="CHEBI:456216"/>
        <dbReference type="EC" id="2.7.11.1"/>
    </reaction>
</comment>
<dbReference type="VEuPathDB" id="AmoebaDB:EHI_013170"/>
<accession>S0AW13</accession>
<dbReference type="InterPro" id="IPR011009">
    <property type="entry name" value="Kinase-like_dom_sf"/>
</dbReference>
<organism evidence="15 16">
    <name type="scientific">Entamoeba histolytica</name>
    <dbReference type="NCBI Taxonomy" id="5759"/>
    <lineage>
        <taxon>Eukaryota</taxon>
        <taxon>Amoebozoa</taxon>
        <taxon>Evosea</taxon>
        <taxon>Archamoebae</taxon>
        <taxon>Mastigamoebida</taxon>
        <taxon>Entamoebidae</taxon>
        <taxon>Entamoeba</taxon>
    </lineage>
</organism>
<dbReference type="CDD" id="cd05574">
    <property type="entry name" value="STKc_phototropin_like"/>
    <property type="match status" value="1"/>
</dbReference>
<dbReference type="FunFam" id="3.30.200.20:FF:000524">
    <property type="entry name" value="Non-specific serine/threonine protein kinase"/>
    <property type="match status" value="1"/>
</dbReference>
<feature type="domain" description="AGC-kinase C-terminal" evidence="13">
    <location>
        <begin position="334"/>
        <end position="410"/>
    </location>
</feature>
<evidence type="ECO:0000256" key="9">
    <source>
        <dbReference type="ARBA" id="ARBA00047899"/>
    </source>
</evidence>